<feature type="region of interest" description="Disordered" evidence="2">
    <location>
        <begin position="635"/>
        <end position="655"/>
    </location>
</feature>
<dbReference type="PROSITE" id="PS50005">
    <property type="entry name" value="TPR"/>
    <property type="match status" value="3"/>
</dbReference>
<comment type="caution">
    <text evidence="4">The sequence shown here is derived from an EMBL/GenBank/DDBJ whole genome shotgun (WGS) entry which is preliminary data.</text>
</comment>
<organism evidence="4 5">
    <name type="scientific">Alectoria fallacina</name>
    <dbReference type="NCBI Taxonomy" id="1903189"/>
    <lineage>
        <taxon>Eukaryota</taxon>
        <taxon>Fungi</taxon>
        <taxon>Dikarya</taxon>
        <taxon>Ascomycota</taxon>
        <taxon>Pezizomycotina</taxon>
        <taxon>Lecanoromycetes</taxon>
        <taxon>OSLEUM clade</taxon>
        <taxon>Lecanoromycetidae</taxon>
        <taxon>Lecanorales</taxon>
        <taxon>Lecanorineae</taxon>
        <taxon>Parmeliaceae</taxon>
        <taxon>Alectoria</taxon>
    </lineage>
</organism>
<dbReference type="Pfam" id="PF13424">
    <property type="entry name" value="TPR_12"/>
    <property type="match status" value="2"/>
</dbReference>
<feature type="repeat" description="TPR" evidence="1">
    <location>
        <begin position="521"/>
        <end position="554"/>
    </location>
</feature>
<evidence type="ECO:0000256" key="1">
    <source>
        <dbReference type="PROSITE-ProRule" id="PRU00339"/>
    </source>
</evidence>
<evidence type="ECO:0000313" key="5">
    <source>
        <dbReference type="Proteomes" id="UP000664203"/>
    </source>
</evidence>
<dbReference type="Pfam" id="PF26082">
    <property type="entry name" value="zf-C2H2_AcuF"/>
    <property type="match status" value="1"/>
</dbReference>
<feature type="compositionally biased region" description="Acidic residues" evidence="2">
    <location>
        <begin position="397"/>
        <end position="406"/>
    </location>
</feature>
<dbReference type="Proteomes" id="UP000664203">
    <property type="component" value="Unassembled WGS sequence"/>
</dbReference>
<feature type="region of interest" description="Disordered" evidence="2">
    <location>
        <begin position="396"/>
        <end position="434"/>
    </location>
</feature>
<dbReference type="PANTHER" id="PTHR35391:SF7">
    <property type="entry name" value="C2H2-TYPE DOMAIN-CONTAINING PROTEIN"/>
    <property type="match status" value="1"/>
</dbReference>
<dbReference type="OrthoDB" id="20872at2759"/>
<dbReference type="EMBL" id="CAJPDR010000142">
    <property type="protein sequence ID" value="CAF9921052.1"/>
    <property type="molecule type" value="Genomic_DNA"/>
</dbReference>
<proteinExistence type="predicted"/>
<reference evidence="4" key="1">
    <citation type="submission" date="2021-03" db="EMBL/GenBank/DDBJ databases">
        <authorList>
            <person name="Tagirdzhanova G."/>
        </authorList>
    </citation>
    <scope>NUCLEOTIDE SEQUENCE</scope>
</reference>
<dbReference type="InterPro" id="IPR011990">
    <property type="entry name" value="TPR-like_helical_dom_sf"/>
</dbReference>
<evidence type="ECO:0000313" key="4">
    <source>
        <dbReference type="EMBL" id="CAF9921052.1"/>
    </source>
</evidence>
<evidence type="ECO:0000259" key="3">
    <source>
        <dbReference type="Pfam" id="PF26082"/>
    </source>
</evidence>
<dbReference type="AlphaFoldDB" id="A0A8H3IAL6"/>
<feature type="domain" description="Oxidoreductase acuF-like C2H2 type zinc-finger" evidence="3">
    <location>
        <begin position="285"/>
        <end position="313"/>
    </location>
</feature>
<protein>
    <recommendedName>
        <fullName evidence="3">Oxidoreductase acuF-like C2H2 type zinc-finger domain-containing protein</fullName>
    </recommendedName>
</protein>
<feature type="repeat" description="TPR" evidence="1">
    <location>
        <begin position="563"/>
        <end position="596"/>
    </location>
</feature>
<evidence type="ECO:0000256" key="2">
    <source>
        <dbReference type="SAM" id="MobiDB-lite"/>
    </source>
</evidence>
<dbReference type="SMART" id="SM00028">
    <property type="entry name" value="TPR"/>
    <property type="match status" value="4"/>
</dbReference>
<accession>A0A8H3IAL6</accession>
<gene>
    <name evidence="4" type="ORF">ALECFALPRED_001699</name>
</gene>
<dbReference type="SUPFAM" id="SSF48452">
    <property type="entry name" value="TPR-like"/>
    <property type="match status" value="1"/>
</dbReference>
<sequence length="655" mass="73833">MATSISSLIIACLKSFNEFIEETGRFQEENVGGLAASAWKDELGRLRMWAANIGAHQTGQSSLDFRLRDASHVREQIIKLLQSLLRRLQDARDVMAEDEGSDDDDVAEDLMDEEDPKTEIQELLESLATIINCLFQMSMLVRKPAQHDVIVGSKRADVAAFEPFDYNHVREKYPRADDPLVKRLGNAITRRRKYLRYRERHAMKLRQGIDAVDPGARDFQHVREGEREGIASILSDTVATDFQHGNIEFDDNTSDTDVSQTSYAPTLLSGGNVTIPPPPKSSLGGVPFECPFCFYLITTRGTRSWNKHVFQDLQPYICVAPTCTTPDKLYATRHEWLHHSNTAHPVKLMDHSTHEESKDFAACPLCKEEVDSGNQYDRHLARHLLELALFILPRSEEDSDDSDNQDAESTSSAESVDFVASHGRSKSPDGLPASPVEHLAAVRNPTSPYSKQRQDEEKKLRIQLRERQTELGPEHPDTLTSMADLGSIYEEQGKLADAETMYQRALEGYEETYNPDHNLTLNVVRNLGIVFEKQGKLADAETMYQRALEGYEKTYSPDHNLTLNIVRNLGIVYEKQGKLADAETMYQRALEGYEETYSPDHNLTLNVARNLGIVYEKQGKLAEAKALNQRALNGYENILGPDGKPGKPEKAKKLR</sequence>
<keyword evidence="1" id="KW-0802">TPR repeat</keyword>
<dbReference type="InterPro" id="IPR019734">
    <property type="entry name" value="TPR_rpt"/>
</dbReference>
<dbReference type="PANTHER" id="PTHR35391">
    <property type="entry name" value="C2H2-TYPE DOMAIN-CONTAINING PROTEIN-RELATED"/>
    <property type="match status" value="1"/>
</dbReference>
<feature type="repeat" description="TPR" evidence="1">
    <location>
        <begin position="479"/>
        <end position="512"/>
    </location>
</feature>
<dbReference type="Pfam" id="PF13374">
    <property type="entry name" value="TPR_10"/>
    <property type="match status" value="1"/>
</dbReference>
<dbReference type="Gene3D" id="1.25.40.10">
    <property type="entry name" value="Tetratricopeptide repeat domain"/>
    <property type="match status" value="1"/>
</dbReference>
<dbReference type="InterPro" id="IPR058925">
    <property type="entry name" value="zf-C2H2_AcuF"/>
</dbReference>
<keyword evidence="5" id="KW-1185">Reference proteome</keyword>
<feature type="compositionally biased region" description="Basic and acidic residues" evidence="2">
    <location>
        <begin position="644"/>
        <end position="655"/>
    </location>
</feature>
<name>A0A8H3IAL6_9LECA</name>